<dbReference type="Proteomes" id="UP001527882">
    <property type="component" value="Unassembled WGS sequence"/>
</dbReference>
<dbReference type="Pfam" id="PF10737">
    <property type="entry name" value="GerPC"/>
    <property type="match status" value="1"/>
</dbReference>
<comment type="caution">
    <text evidence="1">The sequence shown here is derived from an EMBL/GenBank/DDBJ whole genome shotgun (WGS) entry which is preliminary data.</text>
</comment>
<proteinExistence type="predicted"/>
<protein>
    <submittedName>
        <fullName evidence="1">Spore germination protein GerPC</fullName>
    </submittedName>
</protein>
<name>A0ABT4Q387_9BACL</name>
<dbReference type="EMBL" id="JAQAGZ010000001">
    <property type="protein sequence ID" value="MCZ8511304.1"/>
    <property type="molecule type" value="Genomic_DNA"/>
</dbReference>
<evidence type="ECO:0000313" key="1">
    <source>
        <dbReference type="EMBL" id="MCZ8511304.1"/>
    </source>
</evidence>
<gene>
    <name evidence="1" type="primary">gerPC</name>
    <name evidence="1" type="ORF">O9H85_02395</name>
</gene>
<keyword evidence="2" id="KW-1185">Reference proteome</keyword>
<reference evidence="1 2" key="1">
    <citation type="submission" date="2022-12" db="EMBL/GenBank/DDBJ databases">
        <title>Draft genome sequence of Paenibacillus sp. dW9.</title>
        <authorList>
            <person name="Choi E.-W."/>
            <person name="Kim D.-U."/>
        </authorList>
    </citation>
    <scope>NUCLEOTIDE SEQUENCE [LARGE SCALE GENOMIC DNA]</scope>
    <source>
        <strain evidence="2">dW9</strain>
    </source>
</reference>
<evidence type="ECO:0000313" key="2">
    <source>
        <dbReference type="Proteomes" id="UP001527882"/>
    </source>
</evidence>
<dbReference type="RefSeq" id="WP_269879664.1">
    <property type="nucleotide sequence ID" value="NZ_JAQAGZ010000001.1"/>
</dbReference>
<organism evidence="1 2">
    <name type="scientific">Paenibacillus gyeongsangnamensis</name>
    <dbReference type="NCBI Taxonomy" id="3388067"/>
    <lineage>
        <taxon>Bacteria</taxon>
        <taxon>Bacillati</taxon>
        <taxon>Bacillota</taxon>
        <taxon>Bacilli</taxon>
        <taxon>Bacillales</taxon>
        <taxon>Paenibacillaceae</taxon>
        <taxon>Paenibacillus</taxon>
    </lineage>
</organism>
<dbReference type="InterPro" id="IPR019673">
    <property type="entry name" value="Spore_germination_GerPC"/>
</dbReference>
<sequence length="208" mass="23938">MYTSFPHSYFEQLNKYLAWQTRRIQELEIRIEVLTKSVEALSRQRGITVERLEYKFDQLKVEKLDGTLNVGISPGSLTDQTLEDILPEGKTVMANTARSESFGRILNAVLLYLKEECPRELQQINAEYQVNLGENFCKMMSDDLYSQARSRTLHYMQTMVDPNQPALSPEEEQAILQRVIGDIQEAIRQYIVNKKEGANAYGDITGHK</sequence>
<accession>A0ABT4Q387</accession>